<comment type="subcellular location">
    <subcellularLocation>
        <location evidence="1 8">Cell outer membrane</location>
        <topology evidence="1 8">Multi-pass membrane protein</topology>
    </subcellularLocation>
</comment>
<dbReference type="InterPro" id="IPR036942">
    <property type="entry name" value="Beta-barrel_TonB_sf"/>
</dbReference>
<sequence>MYKKFTELFFRRDFYAIPNLILKMKITCVLLFVVLLQIQAKSVAQKVNLSVKDASLSTVISKIKQQTDYDFIYNNETVEGAKPITVNAKNLDLKSMLDRCFKEQPFEYEVINKVIVLTRKKQRPSEIEILMPGIIVPAQKVSGTVKDAATGETLIGVSIGVEGTTTGTNTDNNGNFSLTVPSAASVLVFSYLGYETQKVTVNDQATLDIKLVKAENKLSDVVVVGYGTRAKGAITGAISTVKSDVFESRPENNVFDALQGAVPGVTITRKSGQPGNQGYNLQVRGYSSINGNVPLVLIDGIPGDFGTLNPNDISEISVLKDAAAAIYGARAADGVIIVTTKKGKKGAPVVQYSANVGLKTPAYLKKMMNTLQFAHFLSDGLVNAGVPGFPQSVFDNIQNNAAPDLTKGWNYGLPSYPSFYGYTDWNKVIYKNSIQQLHNISVSGGGDNNNYLISAGYNRDNGSFNYGVNYSDRYNLRLNYDIRPFKNLSVETRTSLEKTETKDPTMIGNALPNVVRQFPYAPVYNQVGEFYGYQGYENPAQSLSEGGEHTFDFSRINTNFKADYHVIDGLTLTGQAAIRLDFSDDNAITKTFTRYNYVGAVQDIRNTPNSATYKNSQTNYRLYQVYADYNKQFGSDHKINLTVGTSLEQTNDKGQSVTGYNFPGNQIFTLNLADKTSAAFINYTGNLSDETLNSYFGRFSYSYKEKLIIDVTGPADGSSKFSPDKRWSSLFPSVALAYNLSSENFIKKLDFFDQLKIRASWGKMGNQDITSLGLFDYIPLITVPTLNPNNNNNPYIYPLGSPNVSVPGAAANPASANRTWETIENKNIGLDVQILRSRLTFSFDYFNKTNNDMLVNIAVPATYGGTAPTSNQGKLATKGFETTINWKDHINDFRYSIAVQLSDNTNKLVALANTDSYSEGKNQFRQGYPINSYFGYVYDGIIKTQAQLDNYKKLQGVPAHVAIGDVMYKDVDGDGKLTEFGDKSKGLNGDMVYLGNANPRYTYSSNINLGYKQFDLSIFIQGVGKRNIQYGGPLATPNAFFWPTLAYYYNKTYSAANPNAQYPRYLPGSVGFDDVRGYDYHTSSLTMQNDAYLRFKVITLSYTLPASVINAVKIKSARIYFSGQDLFTISKGTLGGNYDPEDGNMDESTYPFNKVYSLGLDIKF</sequence>
<feature type="domain" description="Secretin/TonB short N-terminal" evidence="9">
    <location>
        <begin position="69"/>
        <end position="120"/>
    </location>
</feature>
<dbReference type="Pfam" id="PF07660">
    <property type="entry name" value="STN"/>
    <property type="match status" value="1"/>
</dbReference>
<dbReference type="GO" id="GO:0044718">
    <property type="term" value="P:siderophore transmembrane transport"/>
    <property type="evidence" value="ECO:0007669"/>
    <property type="project" value="TreeGrafter"/>
</dbReference>
<dbReference type="Pfam" id="PF13715">
    <property type="entry name" value="CarbopepD_reg_2"/>
    <property type="match status" value="1"/>
</dbReference>
<dbReference type="InterPro" id="IPR023997">
    <property type="entry name" value="TonB-dep_OMP_SusC/RagA_CS"/>
</dbReference>
<evidence type="ECO:0000256" key="3">
    <source>
        <dbReference type="ARBA" id="ARBA00022452"/>
    </source>
</evidence>
<dbReference type="GO" id="GO:0009279">
    <property type="term" value="C:cell outer membrane"/>
    <property type="evidence" value="ECO:0007669"/>
    <property type="project" value="UniProtKB-SubCell"/>
</dbReference>
<dbReference type="PANTHER" id="PTHR30069:SF29">
    <property type="entry name" value="HEMOGLOBIN AND HEMOGLOBIN-HAPTOGLOBIN-BINDING PROTEIN 1-RELATED"/>
    <property type="match status" value="1"/>
</dbReference>
<comment type="caution">
    <text evidence="11">The sequence shown here is derived from an EMBL/GenBank/DDBJ whole genome shotgun (WGS) entry which is preliminary data.</text>
</comment>
<dbReference type="RefSeq" id="WP_144246210.1">
    <property type="nucleotide sequence ID" value="NZ_VLPK01000001.1"/>
</dbReference>
<keyword evidence="5" id="KW-0732">Signal</keyword>
<dbReference type="InterPro" id="IPR039426">
    <property type="entry name" value="TonB-dep_rcpt-like"/>
</dbReference>
<evidence type="ECO:0000313" key="12">
    <source>
        <dbReference type="Proteomes" id="UP000318733"/>
    </source>
</evidence>
<evidence type="ECO:0000256" key="5">
    <source>
        <dbReference type="ARBA" id="ARBA00022729"/>
    </source>
</evidence>
<dbReference type="EMBL" id="VLPK01000001">
    <property type="protein sequence ID" value="TSJ42639.1"/>
    <property type="molecule type" value="Genomic_DNA"/>
</dbReference>
<feature type="domain" description="TonB-dependent receptor plug" evidence="10">
    <location>
        <begin position="234"/>
        <end position="335"/>
    </location>
</feature>
<keyword evidence="3 8" id="KW-1134">Transmembrane beta strand</keyword>
<dbReference type="Gene3D" id="2.60.40.1120">
    <property type="entry name" value="Carboxypeptidase-like, regulatory domain"/>
    <property type="match status" value="1"/>
</dbReference>
<dbReference type="InterPro" id="IPR012910">
    <property type="entry name" value="Plug_dom"/>
</dbReference>
<proteinExistence type="inferred from homology"/>
<comment type="similarity">
    <text evidence="8">Belongs to the TonB-dependent receptor family.</text>
</comment>
<dbReference type="SUPFAM" id="SSF49464">
    <property type="entry name" value="Carboxypeptidase regulatory domain-like"/>
    <property type="match status" value="1"/>
</dbReference>
<keyword evidence="7 8" id="KW-0998">Cell outer membrane</keyword>
<dbReference type="InterPro" id="IPR011662">
    <property type="entry name" value="Secretin/TonB_short_N"/>
</dbReference>
<gene>
    <name evidence="11" type="ORF">FO440_00155</name>
</gene>
<dbReference type="Gene3D" id="2.40.170.20">
    <property type="entry name" value="TonB-dependent receptor, beta-barrel domain"/>
    <property type="match status" value="1"/>
</dbReference>
<dbReference type="Gene3D" id="2.170.130.10">
    <property type="entry name" value="TonB-dependent receptor, plug domain"/>
    <property type="match status" value="1"/>
</dbReference>
<evidence type="ECO:0000256" key="4">
    <source>
        <dbReference type="ARBA" id="ARBA00022692"/>
    </source>
</evidence>
<dbReference type="InterPro" id="IPR023996">
    <property type="entry name" value="TonB-dep_OMP_SusC/RagA"/>
</dbReference>
<keyword evidence="12" id="KW-1185">Reference proteome</keyword>
<dbReference type="Pfam" id="PF07715">
    <property type="entry name" value="Plug"/>
    <property type="match status" value="1"/>
</dbReference>
<dbReference type="InterPro" id="IPR008969">
    <property type="entry name" value="CarboxyPept-like_regulatory"/>
</dbReference>
<dbReference type="Proteomes" id="UP000318733">
    <property type="component" value="Unassembled WGS sequence"/>
</dbReference>
<accession>A0A556MS81</accession>
<dbReference type="PROSITE" id="PS52016">
    <property type="entry name" value="TONB_DEPENDENT_REC_3"/>
    <property type="match status" value="1"/>
</dbReference>
<evidence type="ECO:0000313" key="11">
    <source>
        <dbReference type="EMBL" id="TSJ42639.1"/>
    </source>
</evidence>
<name>A0A556MS81_9SPHI</name>
<keyword evidence="4 8" id="KW-0812">Transmembrane</keyword>
<evidence type="ECO:0000256" key="6">
    <source>
        <dbReference type="ARBA" id="ARBA00023136"/>
    </source>
</evidence>
<dbReference type="GO" id="GO:0015344">
    <property type="term" value="F:siderophore uptake transmembrane transporter activity"/>
    <property type="evidence" value="ECO:0007669"/>
    <property type="project" value="TreeGrafter"/>
</dbReference>
<protein>
    <submittedName>
        <fullName evidence="11">SusC/RagA family TonB-linked outer membrane protein</fullName>
    </submittedName>
</protein>
<dbReference type="NCBIfam" id="TIGR04057">
    <property type="entry name" value="SusC_RagA_signa"/>
    <property type="match status" value="1"/>
</dbReference>
<dbReference type="OrthoDB" id="9768177at2"/>
<evidence type="ECO:0000256" key="7">
    <source>
        <dbReference type="ARBA" id="ARBA00023237"/>
    </source>
</evidence>
<evidence type="ECO:0000256" key="2">
    <source>
        <dbReference type="ARBA" id="ARBA00022448"/>
    </source>
</evidence>
<dbReference type="NCBIfam" id="TIGR04056">
    <property type="entry name" value="OMP_RagA_SusC"/>
    <property type="match status" value="1"/>
</dbReference>
<evidence type="ECO:0000256" key="8">
    <source>
        <dbReference type="PROSITE-ProRule" id="PRU01360"/>
    </source>
</evidence>
<dbReference type="InterPro" id="IPR037066">
    <property type="entry name" value="Plug_dom_sf"/>
</dbReference>
<evidence type="ECO:0000259" key="9">
    <source>
        <dbReference type="Pfam" id="PF07660"/>
    </source>
</evidence>
<dbReference type="PANTHER" id="PTHR30069">
    <property type="entry name" value="TONB-DEPENDENT OUTER MEMBRANE RECEPTOR"/>
    <property type="match status" value="1"/>
</dbReference>
<dbReference type="SUPFAM" id="SSF56935">
    <property type="entry name" value="Porins"/>
    <property type="match status" value="1"/>
</dbReference>
<dbReference type="AlphaFoldDB" id="A0A556MS81"/>
<keyword evidence="6 8" id="KW-0472">Membrane</keyword>
<organism evidence="11 12">
    <name type="scientific">Mucilaginibacter corticis</name>
    <dbReference type="NCBI Taxonomy" id="2597670"/>
    <lineage>
        <taxon>Bacteria</taxon>
        <taxon>Pseudomonadati</taxon>
        <taxon>Bacteroidota</taxon>
        <taxon>Sphingobacteriia</taxon>
        <taxon>Sphingobacteriales</taxon>
        <taxon>Sphingobacteriaceae</taxon>
        <taxon>Mucilaginibacter</taxon>
    </lineage>
</organism>
<keyword evidence="2 8" id="KW-0813">Transport</keyword>
<reference evidence="11 12" key="1">
    <citation type="submission" date="2019-07" db="EMBL/GenBank/DDBJ databases">
        <authorList>
            <person name="Huq M.A."/>
        </authorList>
    </citation>
    <scope>NUCLEOTIDE SEQUENCE [LARGE SCALE GENOMIC DNA]</scope>
    <source>
        <strain evidence="11 12">MAH-19</strain>
    </source>
</reference>
<evidence type="ECO:0000259" key="10">
    <source>
        <dbReference type="Pfam" id="PF07715"/>
    </source>
</evidence>
<evidence type="ECO:0000256" key="1">
    <source>
        <dbReference type="ARBA" id="ARBA00004571"/>
    </source>
</evidence>